<keyword evidence="2 6" id="KW-0812">Transmembrane</keyword>
<keyword evidence="4 6" id="KW-0472">Membrane</keyword>
<accession>A0A1I8J722</accession>
<name>A0A1I8J722_9PLAT</name>
<dbReference type="PANTHER" id="PTHR10736">
    <property type="entry name" value="BESTROPHIN"/>
    <property type="match status" value="1"/>
</dbReference>
<evidence type="ECO:0000313" key="7">
    <source>
        <dbReference type="Proteomes" id="UP000095280"/>
    </source>
</evidence>
<dbReference type="InterPro" id="IPR021134">
    <property type="entry name" value="Bestrophin-like"/>
</dbReference>
<evidence type="ECO:0000256" key="2">
    <source>
        <dbReference type="ARBA" id="ARBA00022692"/>
    </source>
</evidence>
<dbReference type="WBParaSite" id="maker-uti_cns_0046036-snap-gene-0.10-mRNA-1">
    <property type="protein sequence ID" value="maker-uti_cns_0046036-snap-gene-0.10-mRNA-1"/>
    <property type="gene ID" value="maker-uti_cns_0046036-snap-gene-0.10"/>
</dbReference>
<dbReference type="GO" id="GO:0005886">
    <property type="term" value="C:plasma membrane"/>
    <property type="evidence" value="ECO:0007669"/>
    <property type="project" value="UniProtKB-SubCell"/>
</dbReference>
<dbReference type="GO" id="GO:0034707">
    <property type="term" value="C:chloride channel complex"/>
    <property type="evidence" value="ECO:0007669"/>
    <property type="project" value="UniProtKB-KW"/>
</dbReference>
<reference evidence="8" key="1">
    <citation type="submission" date="2016-11" db="UniProtKB">
        <authorList>
            <consortium name="WormBaseParasite"/>
        </authorList>
    </citation>
    <scope>IDENTIFICATION</scope>
</reference>
<dbReference type="InterPro" id="IPR000615">
    <property type="entry name" value="Bestrophin"/>
</dbReference>
<evidence type="ECO:0000256" key="3">
    <source>
        <dbReference type="ARBA" id="ARBA00022989"/>
    </source>
</evidence>
<evidence type="ECO:0000256" key="6">
    <source>
        <dbReference type="RuleBase" id="RU363126"/>
    </source>
</evidence>
<dbReference type="Pfam" id="PF01062">
    <property type="entry name" value="Bestrophin"/>
    <property type="match status" value="2"/>
</dbReference>
<comment type="function">
    <text evidence="6">Forms chloride channels.</text>
</comment>
<protein>
    <recommendedName>
        <fullName evidence="6">Bestrophin homolog</fullName>
    </recommendedName>
</protein>
<dbReference type="GO" id="GO:0005254">
    <property type="term" value="F:chloride channel activity"/>
    <property type="evidence" value="ECO:0007669"/>
    <property type="project" value="UniProtKB-KW"/>
</dbReference>
<comment type="similarity">
    <text evidence="5 6">Belongs to the anion channel-forming bestrophin (TC 1.A.46) family. Calcium-sensitive chloride channel subfamily.</text>
</comment>
<keyword evidence="6" id="KW-0868">Chloride</keyword>
<dbReference type="Proteomes" id="UP000095280">
    <property type="component" value="Unplaced"/>
</dbReference>
<keyword evidence="6" id="KW-0813">Transport</keyword>
<feature type="transmembrane region" description="Helical" evidence="6">
    <location>
        <begin position="96"/>
        <end position="113"/>
    </location>
</feature>
<evidence type="ECO:0000256" key="5">
    <source>
        <dbReference type="ARBA" id="ARBA00034769"/>
    </source>
</evidence>
<keyword evidence="6" id="KW-0869">Chloride channel</keyword>
<comment type="subcellular location">
    <subcellularLocation>
        <location evidence="6">Cell membrane</location>
        <topology evidence="6">Multi-pass membrane protein</topology>
    </subcellularLocation>
    <subcellularLocation>
        <location evidence="1">Membrane</location>
    </subcellularLocation>
</comment>
<feature type="transmembrane region" description="Helical" evidence="6">
    <location>
        <begin position="21"/>
        <end position="42"/>
    </location>
</feature>
<organism evidence="7 8">
    <name type="scientific">Macrostomum lignano</name>
    <dbReference type="NCBI Taxonomy" id="282301"/>
    <lineage>
        <taxon>Eukaryota</taxon>
        <taxon>Metazoa</taxon>
        <taxon>Spiralia</taxon>
        <taxon>Lophotrochozoa</taxon>
        <taxon>Platyhelminthes</taxon>
        <taxon>Rhabditophora</taxon>
        <taxon>Macrostomorpha</taxon>
        <taxon>Macrostomida</taxon>
        <taxon>Macrostomidae</taxon>
        <taxon>Macrostomum</taxon>
    </lineage>
</organism>
<keyword evidence="6" id="KW-1003">Cell membrane</keyword>
<keyword evidence="7" id="KW-1185">Reference proteome</keyword>
<keyword evidence="3 6" id="KW-1133">Transmembrane helix</keyword>
<sequence length="140" mass="16267">MSILIEEIEKCRRKVQTLINYTNVLIPLVYTQVVIIAVYSYFLLQLFSQQFINAKNTAAELSRQLNRSVQPIHIVEFAGSAEHHGEAFVMDDRIDLFVPVFGVFRFLFLMGWMKVAMCLINPFGNDDEDFQILDILKYNL</sequence>
<dbReference type="AlphaFoldDB" id="A0A1I8J722"/>
<keyword evidence="6" id="KW-0406">Ion transport</keyword>
<proteinExistence type="inferred from homology"/>
<evidence type="ECO:0000256" key="4">
    <source>
        <dbReference type="ARBA" id="ARBA00023136"/>
    </source>
</evidence>
<evidence type="ECO:0000313" key="8">
    <source>
        <dbReference type="WBParaSite" id="maker-uti_cns_0046036-snap-gene-0.10-mRNA-1"/>
    </source>
</evidence>
<keyword evidence="6" id="KW-0407">Ion channel</keyword>
<evidence type="ECO:0000256" key="1">
    <source>
        <dbReference type="ARBA" id="ARBA00004370"/>
    </source>
</evidence>